<sequence>MDDVLLNKASIIERCLSRVQQEYKVCPELDSFTHLDAIILNLERACQASSSPHSPPKPIL</sequence>
<comment type="caution">
    <text evidence="1">The sequence shown here is derived from an EMBL/GenBank/DDBJ whole genome shotgun (WGS) entry which is preliminary data.</text>
</comment>
<evidence type="ECO:0000313" key="1">
    <source>
        <dbReference type="EMBL" id="GAG97860.1"/>
    </source>
</evidence>
<name>X1BRZ1_9ZZZZ</name>
<protein>
    <submittedName>
        <fullName evidence="1">Uncharacterized protein</fullName>
    </submittedName>
</protein>
<accession>X1BRZ1</accession>
<dbReference type="EMBL" id="BART01027834">
    <property type="protein sequence ID" value="GAG97860.1"/>
    <property type="molecule type" value="Genomic_DNA"/>
</dbReference>
<gene>
    <name evidence="1" type="ORF">S01H4_49236</name>
</gene>
<proteinExistence type="predicted"/>
<organism evidence="1">
    <name type="scientific">marine sediment metagenome</name>
    <dbReference type="NCBI Taxonomy" id="412755"/>
    <lineage>
        <taxon>unclassified sequences</taxon>
        <taxon>metagenomes</taxon>
        <taxon>ecological metagenomes</taxon>
    </lineage>
</organism>
<dbReference type="AlphaFoldDB" id="X1BRZ1"/>
<reference evidence="1" key="1">
    <citation type="journal article" date="2014" name="Front. Microbiol.">
        <title>High frequency of phylogenetically diverse reductive dehalogenase-homologous genes in deep subseafloor sedimentary metagenomes.</title>
        <authorList>
            <person name="Kawai M."/>
            <person name="Futagami T."/>
            <person name="Toyoda A."/>
            <person name="Takaki Y."/>
            <person name="Nishi S."/>
            <person name="Hori S."/>
            <person name="Arai W."/>
            <person name="Tsubouchi T."/>
            <person name="Morono Y."/>
            <person name="Uchiyama I."/>
            <person name="Ito T."/>
            <person name="Fujiyama A."/>
            <person name="Inagaki F."/>
            <person name="Takami H."/>
        </authorList>
    </citation>
    <scope>NUCLEOTIDE SEQUENCE</scope>
    <source>
        <strain evidence="1">Expedition CK06-06</strain>
    </source>
</reference>